<sequence length="88" mass="9267">MKTGLKGGLAVTKEKSRVEEDVGGNGRDVRGLTVCHLLSGSAGGKEMTEESRSNVNGGALQSPSTVPMQCYGLLPEPLQKKQNLTIQP</sequence>
<name>A0A556TXQ9_BAGYA</name>
<organism evidence="2 3">
    <name type="scientific">Bagarius yarrelli</name>
    <name type="common">Goonch</name>
    <name type="synonym">Bagrus yarrelli</name>
    <dbReference type="NCBI Taxonomy" id="175774"/>
    <lineage>
        <taxon>Eukaryota</taxon>
        <taxon>Metazoa</taxon>
        <taxon>Chordata</taxon>
        <taxon>Craniata</taxon>
        <taxon>Vertebrata</taxon>
        <taxon>Euteleostomi</taxon>
        <taxon>Actinopterygii</taxon>
        <taxon>Neopterygii</taxon>
        <taxon>Teleostei</taxon>
        <taxon>Ostariophysi</taxon>
        <taxon>Siluriformes</taxon>
        <taxon>Sisoridae</taxon>
        <taxon>Sisorinae</taxon>
        <taxon>Bagarius</taxon>
    </lineage>
</organism>
<evidence type="ECO:0000313" key="2">
    <source>
        <dbReference type="EMBL" id="TSL16042.1"/>
    </source>
</evidence>
<feature type="compositionally biased region" description="Polar residues" evidence="1">
    <location>
        <begin position="53"/>
        <end position="62"/>
    </location>
</feature>
<accession>A0A556TXQ9</accession>
<dbReference type="EMBL" id="VCAZ01000027">
    <property type="protein sequence ID" value="TSL16042.1"/>
    <property type="molecule type" value="Genomic_DNA"/>
</dbReference>
<keyword evidence="3" id="KW-1185">Reference proteome</keyword>
<reference evidence="2 3" key="1">
    <citation type="journal article" date="2019" name="Genome Biol. Evol.">
        <title>Whole-Genome Sequencing of the Giant Devil Catfish, Bagarius yarrelli.</title>
        <authorList>
            <person name="Jiang W."/>
            <person name="Lv Y."/>
            <person name="Cheng L."/>
            <person name="Yang K."/>
            <person name="Chao B."/>
            <person name="Wang X."/>
            <person name="Li Y."/>
            <person name="Pan X."/>
            <person name="You X."/>
            <person name="Zhang Y."/>
            <person name="Yang J."/>
            <person name="Li J."/>
            <person name="Zhang X."/>
            <person name="Liu S."/>
            <person name="Sun C."/>
            <person name="Yang J."/>
            <person name="Shi Q."/>
        </authorList>
    </citation>
    <scope>NUCLEOTIDE SEQUENCE [LARGE SCALE GENOMIC DNA]</scope>
    <source>
        <strain evidence="2">JWS20170419001</strain>
        <tissue evidence="2">Muscle</tissue>
    </source>
</reference>
<comment type="caution">
    <text evidence="2">The sequence shown here is derived from an EMBL/GenBank/DDBJ whole genome shotgun (WGS) entry which is preliminary data.</text>
</comment>
<gene>
    <name evidence="2" type="ORF">Baya_5850</name>
</gene>
<dbReference type="Proteomes" id="UP000319801">
    <property type="component" value="Unassembled WGS sequence"/>
</dbReference>
<feature type="region of interest" description="Disordered" evidence="1">
    <location>
        <begin position="41"/>
        <end position="62"/>
    </location>
</feature>
<evidence type="ECO:0000256" key="1">
    <source>
        <dbReference type="SAM" id="MobiDB-lite"/>
    </source>
</evidence>
<proteinExistence type="predicted"/>
<dbReference type="AlphaFoldDB" id="A0A556TXQ9"/>
<protein>
    <submittedName>
        <fullName evidence="2">Uncharacterized protein</fullName>
    </submittedName>
</protein>
<evidence type="ECO:0000313" key="3">
    <source>
        <dbReference type="Proteomes" id="UP000319801"/>
    </source>
</evidence>